<dbReference type="Proteomes" id="UP000316621">
    <property type="component" value="Chromosome 10"/>
</dbReference>
<keyword evidence="2" id="KW-1185">Reference proteome</keyword>
<feature type="non-terminal residue" evidence="1">
    <location>
        <position position="172"/>
    </location>
</feature>
<evidence type="ECO:0000313" key="2">
    <source>
        <dbReference type="Proteomes" id="UP000316621"/>
    </source>
</evidence>
<dbReference type="AlphaFoldDB" id="A0A4Y7L5B8"/>
<dbReference type="Gramene" id="RZC80386">
    <property type="protein sequence ID" value="RZC80386"/>
    <property type="gene ID" value="C5167_042958"/>
</dbReference>
<reference evidence="1 2" key="1">
    <citation type="journal article" date="2018" name="Science">
        <title>The opium poppy genome and morphinan production.</title>
        <authorList>
            <person name="Guo L."/>
            <person name="Winzer T."/>
            <person name="Yang X."/>
            <person name="Li Y."/>
            <person name="Ning Z."/>
            <person name="He Z."/>
            <person name="Teodor R."/>
            <person name="Lu Y."/>
            <person name="Bowser T.A."/>
            <person name="Graham I.A."/>
            <person name="Ye K."/>
        </authorList>
    </citation>
    <scope>NUCLEOTIDE SEQUENCE [LARGE SCALE GENOMIC DNA]</scope>
    <source>
        <strain evidence="2">cv. HN1</strain>
        <tissue evidence="1">Leaves</tissue>
    </source>
</reference>
<accession>A0A4Y7L5B8</accession>
<organism evidence="1 2">
    <name type="scientific">Papaver somniferum</name>
    <name type="common">Opium poppy</name>
    <dbReference type="NCBI Taxonomy" id="3469"/>
    <lineage>
        <taxon>Eukaryota</taxon>
        <taxon>Viridiplantae</taxon>
        <taxon>Streptophyta</taxon>
        <taxon>Embryophyta</taxon>
        <taxon>Tracheophyta</taxon>
        <taxon>Spermatophyta</taxon>
        <taxon>Magnoliopsida</taxon>
        <taxon>Ranunculales</taxon>
        <taxon>Papaveraceae</taxon>
        <taxon>Papaveroideae</taxon>
        <taxon>Papaver</taxon>
    </lineage>
</organism>
<proteinExistence type="predicted"/>
<name>A0A4Y7L5B8_PAPSO</name>
<sequence>MLLERFYRKLENWKHKGRGSQMVGESPWSNHAYHAPAFTMFTTQLTERLQGNFKRKKQKRKDCMRAILGETLGHLCSGNFYSEFAKQTNLKISLNNLYEALCFLKRCLARQMISHRQSRIVSSLKCNTTSLTNIQKLQISAKVLDDKLFPRFQQICAEWALGLPSNCKFRGP</sequence>
<protein>
    <submittedName>
        <fullName evidence="1">Uncharacterized protein</fullName>
    </submittedName>
</protein>
<dbReference type="EMBL" id="CM010724">
    <property type="protein sequence ID" value="RZC80386.1"/>
    <property type="molecule type" value="Genomic_DNA"/>
</dbReference>
<evidence type="ECO:0000313" key="1">
    <source>
        <dbReference type="EMBL" id="RZC80386.1"/>
    </source>
</evidence>
<gene>
    <name evidence="1" type="ORF">C5167_042958</name>
</gene>